<feature type="domain" description="AB hydrolase-1" evidence="1">
    <location>
        <begin position="84"/>
        <end position="197"/>
    </location>
</feature>
<dbReference type="Gene3D" id="3.40.50.1820">
    <property type="entry name" value="alpha/beta hydrolase"/>
    <property type="match status" value="1"/>
</dbReference>
<proteinExistence type="predicted"/>
<reference evidence="2 3" key="1">
    <citation type="submission" date="2011-08" db="EMBL/GenBank/DDBJ databases">
        <authorList>
            <person name="Liu Z.J."/>
            <person name="Shi F.L."/>
            <person name="Lu J.Q."/>
            <person name="Li M."/>
            <person name="Wang Z.L."/>
        </authorList>
    </citation>
    <scope>NUCLEOTIDE SEQUENCE [LARGE SCALE GENOMIC DNA]</scope>
    <source>
        <strain evidence="2 3">USNM 41457</strain>
    </source>
</reference>
<name>J9D7B5_EDHAE</name>
<accession>J9D7B5</accession>
<dbReference type="PANTHER" id="PTHR12277">
    <property type="entry name" value="ALPHA/BETA HYDROLASE DOMAIN-CONTAINING PROTEIN"/>
    <property type="match status" value="1"/>
</dbReference>
<dbReference type="InterPro" id="IPR029058">
    <property type="entry name" value="AB_hydrolase_fold"/>
</dbReference>
<keyword evidence="3" id="KW-1185">Reference proteome</keyword>
<dbReference type="PANTHER" id="PTHR12277:SF81">
    <property type="entry name" value="PROTEIN ABHD13"/>
    <property type="match status" value="1"/>
</dbReference>
<comment type="caution">
    <text evidence="2">The sequence shown here is derived from an EMBL/GenBank/DDBJ whole genome shotgun (WGS) entry which is preliminary data.</text>
</comment>
<dbReference type="Proteomes" id="UP000003163">
    <property type="component" value="Unassembled WGS sequence"/>
</dbReference>
<dbReference type="Pfam" id="PF00561">
    <property type="entry name" value="Abhydrolase_1"/>
    <property type="match status" value="1"/>
</dbReference>
<dbReference type="OMA" id="ITENDNH"/>
<dbReference type="STRING" id="1003232.J9D7B5"/>
<dbReference type="VEuPathDB" id="MicrosporidiaDB:EDEG_02239"/>
<dbReference type="SUPFAM" id="SSF53474">
    <property type="entry name" value="alpha/beta-Hydrolases"/>
    <property type="match status" value="1"/>
</dbReference>
<evidence type="ECO:0000313" key="2">
    <source>
        <dbReference type="EMBL" id="EJW03419.1"/>
    </source>
</evidence>
<dbReference type="InterPro" id="IPR000073">
    <property type="entry name" value="AB_hydrolase_1"/>
</dbReference>
<evidence type="ECO:0000259" key="1">
    <source>
        <dbReference type="Pfam" id="PF00561"/>
    </source>
</evidence>
<gene>
    <name evidence="2" type="ORF">EDEG_02239</name>
</gene>
<evidence type="ECO:0000313" key="3">
    <source>
        <dbReference type="Proteomes" id="UP000003163"/>
    </source>
</evidence>
<dbReference type="InParanoid" id="J9D7B5"/>
<dbReference type="EMBL" id="AFBI03000038">
    <property type="protein sequence ID" value="EJW03419.1"/>
    <property type="molecule type" value="Genomic_DNA"/>
</dbReference>
<protein>
    <recommendedName>
        <fullName evidence="1">AB hydrolase-1 domain-containing protein</fullName>
    </recommendedName>
</protein>
<reference evidence="3" key="2">
    <citation type="submission" date="2015-07" db="EMBL/GenBank/DDBJ databases">
        <title>Contrasting host-pathogen interactions and genome evolution in two generalist and specialist microsporidian pathogens of mosquitoes.</title>
        <authorList>
            <consortium name="The Broad Institute Genomics Platform"/>
            <consortium name="The Broad Institute Genome Sequencing Center for Infectious Disease"/>
            <person name="Cuomo C.A."/>
            <person name="Sanscrainte N.D."/>
            <person name="Goldberg J.M."/>
            <person name="Heiman D."/>
            <person name="Young S."/>
            <person name="Zeng Q."/>
            <person name="Becnel J.J."/>
            <person name="Birren B.W."/>
        </authorList>
    </citation>
    <scope>NUCLEOTIDE SEQUENCE [LARGE SCALE GENOMIC DNA]</scope>
    <source>
        <strain evidence="3">USNM 41457</strain>
    </source>
</reference>
<dbReference type="AlphaFoldDB" id="J9D7B5"/>
<organism evidence="2 3">
    <name type="scientific">Edhazardia aedis (strain USNM 41457)</name>
    <name type="common">Microsporidian parasite</name>
    <dbReference type="NCBI Taxonomy" id="1003232"/>
    <lineage>
        <taxon>Eukaryota</taxon>
        <taxon>Fungi</taxon>
        <taxon>Fungi incertae sedis</taxon>
        <taxon>Microsporidia</taxon>
        <taxon>Edhazardia</taxon>
    </lineage>
</organism>
<dbReference type="OrthoDB" id="446723at2759"/>
<dbReference type="HOGENOM" id="CLU_066256_0_0_1"/>
<sequence>MSQSLLGTIILKIIKILFLKNYHSKDKNIDTFTYHGTVLDNGFLLTKDNVKIGFYIMKPKNMIIETDINLPNNVLNNNEAKHEVFLFLHGNSDNRKQSLGYIPISTFRENNWIVMIPDYRDFGDSSGNFQIDKVSNDIDACVTYLFKTYKQKVNIIGFSLGSAIALRYIKYLVMNNPSNSDGTLNDERINKIVLFGTFTNTIDVLNRFCPWRVVNYIFPFIKNMLIADFYYDNVECTKYIHSDNLLLIHGQNDEFVSDEEAKKFNDHGQKILVKIKDGSHHSILKNEFALNIMRDFVRDIYPQRQGKFENDNIIIS</sequence>